<dbReference type="EMBL" id="VIFX01000010">
    <property type="protein sequence ID" value="TQR86861.1"/>
    <property type="molecule type" value="Genomic_DNA"/>
</dbReference>
<organism evidence="1 2">
    <name type="scientific">Mycolicibacterium hodleri</name>
    <dbReference type="NCBI Taxonomy" id="49897"/>
    <lineage>
        <taxon>Bacteria</taxon>
        <taxon>Bacillati</taxon>
        <taxon>Actinomycetota</taxon>
        <taxon>Actinomycetes</taxon>
        <taxon>Mycobacteriales</taxon>
        <taxon>Mycobacteriaceae</taxon>
        <taxon>Mycolicibacterium</taxon>
    </lineage>
</organism>
<evidence type="ECO:0000313" key="1">
    <source>
        <dbReference type="EMBL" id="TQR86861.1"/>
    </source>
</evidence>
<sequence length="159" mass="15926">MIVVGCTSITQGTATYDAAEAPEYRASVASSIAVSESERQVAVTKAAVHTSCDAFGSSSVAAVDAINAYVDAFNNDAPDAPGKAGPAVDALNRSADQVTGSLSGPLSPELTDALNGWADSSRKMAGVLAGNPGPDEFNVGIRQLNDAKTAAGSACDAAY</sequence>
<protein>
    <submittedName>
        <fullName evidence="1">Uncharacterized protein</fullName>
    </submittedName>
</protein>
<gene>
    <name evidence="1" type="ORF">D8S82_10130</name>
</gene>
<reference evidence="1 2" key="1">
    <citation type="submission" date="2018-10" db="EMBL/GenBank/DDBJ databases">
        <title>Draft genome of Mycobacterium hodleri strain B.</title>
        <authorList>
            <person name="Amande T.J."/>
            <person name="Mcgenity T.J."/>
        </authorList>
    </citation>
    <scope>NUCLEOTIDE SEQUENCE [LARGE SCALE GENOMIC DNA]</scope>
    <source>
        <strain evidence="1 2">B</strain>
    </source>
</reference>
<keyword evidence="2" id="KW-1185">Reference proteome</keyword>
<name>A0A544W3Q5_9MYCO</name>
<dbReference type="AlphaFoldDB" id="A0A544W3Q5"/>
<evidence type="ECO:0000313" key="2">
    <source>
        <dbReference type="Proteomes" id="UP000315759"/>
    </source>
</evidence>
<accession>A0A544W3Q5</accession>
<proteinExistence type="predicted"/>
<dbReference type="Proteomes" id="UP000315759">
    <property type="component" value="Unassembled WGS sequence"/>
</dbReference>
<comment type="caution">
    <text evidence="1">The sequence shown here is derived from an EMBL/GenBank/DDBJ whole genome shotgun (WGS) entry which is preliminary data.</text>
</comment>